<dbReference type="InParanoid" id="A0A3P8XNC1"/>
<dbReference type="AlphaFoldDB" id="A0A3P8XNC1"/>
<proteinExistence type="predicted"/>
<evidence type="ECO:0000256" key="3">
    <source>
        <dbReference type="ARBA" id="ARBA00012483"/>
    </source>
</evidence>
<feature type="region of interest" description="Disordered" evidence="7">
    <location>
        <begin position="899"/>
        <end position="930"/>
    </location>
</feature>
<dbReference type="InterPro" id="IPR012677">
    <property type="entry name" value="Nucleotide-bd_a/b_plait_sf"/>
</dbReference>
<dbReference type="PANTHER" id="PTHR12622">
    <property type="entry name" value="DELTEX-RELATED"/>
    <property type="match status" value="1"/>
</dbReference>
<feature type="region of interest" description="Disordered" evidence="7">
    <location>
        <begin position="171"/>
        <end position="194"/>
    </location>
</feature>
<reference evidence="9" key="2">
    <citation type="submission" date="2020-02" db="EMBL/GenBank/DDBJ databases">
        <title>Esox lucius (northern pike) genome, fEsoLuc1, primary haplotype.</title>
        <authorList>
            <person name="Myers G."/>
            <person name="Karagic N."/>
            <person name="Meyer A."/>
            <person name="Pippel M."/>
            <person name="Reichard M."/>
            <person name="Winkler S."/>
            <person name="Tracey A."/>
            <person name="Sims Y."/>
            <person name="Howe K."/>
            <person name="Rhie A."/>
            <person name="Formenti G."/>
            <person name="Durbin R."/>
            <person name="Fedrigo O."/>
            <person name="Jarvis E.D."/>
        </authorList>
    </citation>
    <scope>NUCLEOTIDE SEQUENCE [LARGE SCALE GENOMIC DNA]</scope>
</reference>
<dbReference type="GO" id="GO:0007219">
    <property type="term" value="P:Notch signaling pathway"/>
    <property type="evidence" value="ECO:0007669"/>
    <property type="project" value="InterPro"/>
</dbReference>
<dbReference type="RefSeq" id="XP_034148153.1">
    <property type="nucleotide sequence ID" value="XM_034292262.1"/>
</dbReference>
<protein>
    <recommendedName>
        <fullName evidence="3">RING-type E3 ubiquitin transferase</fullName>
        <ecNumber evidence="3">2.3.2.27</ecNumber>
    </recommendedName>
</protein>
<dbReference type="GO" id="GO:0061630">
    <property type="term" value="F:ubiquitin protein ligase activity"/>
    <property type="evidence" value="ECO:0007669"/>
    <property type="project" value="UniProtKB-EC"/>
</dbReference>
<dbReference type="GeneID" id="105030577"/>
<dbReference type="GO" id="GO:0046872">
    <property type="term" value="F:metal ion binding"/>
    <property type="evidence" value="ECO:0007669"/>
    <property type="project" value="UniProtKB-KW"/>
</dbReference>
<dbReference type="InterPro" id="IPR057051">
    <property type="entry name" value="PARP14_RPM_1"/>
</dbReference>
<evidence type="ECO:0000256" key="7">
    <source>
        <dbReference type="SAM" id="MobiDB-lite"/>
    </source>
</evidence>
<dbReference type="KEGG" id="els:105030577"/>
<feature type="domain" description="RRM" evidence="8">
    <location>
        <begin position="6"/>
        <end position="104"/>
    </location>
</feature>
<evidence type="ECO:0000256" key="5">
    <source>
        <dbReference type="ARBA" id="ARBA00022723"/>
    </source>
</evidence>
<evidence type="ECO:0000256" key="2">
    <source>
        <dbReference type="ARBA" id="ARBA00004906"/>
    </source>
</evidence>
<dbReference type="SUPFAM" id="SSF54928">
    <property type="entry name" value="RNA-binding domain, RBD"/>
    <property type="match status" value="1"/>
</dbReference>
<feature type="compositionally biased region" description="Polar residues" evidence="7">
    <location>
        <begin position="908"/>
        <end position="930"/>
    </location>
</feature>
<dbReference type="Gene3D" id="3.30.390.130">
    <property type="match status" value="1"/>
</dbReference>
<name>A0A3P8XNC1_ESOLU</name>
<dbReference type="GeneTree" id="ENSGT00940000154578"/>
<dbReference type="InterPro" id="IPR000504">
    <property type="entry name" value="RRM_dom"/>
</dbReference>
<dbReference type="InterPro" id="IPR039396">
    <property type="entry name" value="Deltex_C"/>
</dbReference>
<dbReference type="RefSeq" id="XP_012989277.3">
    <property type="nucleotide sequence ID" value="XM_013133823.4"/>
</dbReference>
<comment type="pathway">
    <text evidence="2">Protein modification; protein ubiquitination.</text>
</comment>
<dbReference type="EC" id="2.3.2.27" evidence="3"/>
<dbReference type="OMA" id="TPGCAFI"/>
<keyword evidence="4" id="KW-0808">Transferase</keyword>
<dbReference type="InterPro" id="IPR039399">
    <property type="entry name" value="Deltex_C_sf"/>
</dbReference>
<reference evidence="9" key="4">
    <citation type="submission" date="2025-09" db="UniProtKB">
        <authorList>
            <consortium name="Ensembl"/>
        </authorList>
    </citation>
    <scope>IDENTIFICATION</scope>
</reference>
<evidence type="ECO:0000256" key="6">
    <source>
        <dbReference type="PROSITE-ProRule" id="PRU00176"/>
    </source>
</evidence>
<dbReference type="Proteomes" id="UP000265140">
    <property type="component" value="Chromosome 5"/>
</dbReference>
<keyword evidence="5" id="KW-0479">Metal-binding</keyword>
<dbReference type="Gene3D" id="3.30.70.330">
    <property type="match status" value="1"/>
</dbReference>
<dbReference type="OrthoDB" id="527344at2759"/>
<dbReference type="Pfam" id="PF23222">
    <property type="entry name" value="RRM_PARP14_1"/>
    <property type="match status" value="1"/>
</dbReference>
<sequence>MAKKDGTVRVSGLPQDISESRLIDKLYIHFLRRRNGGGEISSVTVSKTKPWCTFITFEDSEVARRVVEHQNHILSVNAKEYKLNVSLHCKERDPDELFVDTAVTVDYNILPGGKTSISNILKDFCDVKCTFHIQDELCTFKGRYSEVKTLTQCLLRLLEIQTSKDVHSLKAETTQGDKSYNSTQGQTERQQITETPVMDANGLNMPEGSSRVFERKYALESLYTEEQNILKSSYSDERDQAKASHKSFDNFIQEAAALEEVTSMDDFSMVIDSDIFRYLNKYCSAEYQSILNRHEIEVLDVTTRDITTLYLQLKTRAPGREIDCLRLAYRELGWLFQDKESQLRKEQLAKESLPIQGFQQAFEDLTQRFTKLLISQDKSNIYLVGSGKHVSEAKQFLLRLKGETKEQGQESFHLSEYTSLPFRSETKYRKGRAMESKNFKMAAKLGKPMGSETPERDDIWSSSSGIEAFEGHQMNSFLSRKHINIDEQKLGSEPISEIMCQKVDISSSGPSGLQALNPIEEDSLFKRYKSLSTASLSSELPSNLAQNIETKLTKAANFNDSQSYCSDHIDMSVDRTDATGSINQSKSLSPHRHSNSFSGLVKTKLVGKDSSPDIDLFGKTKEYKPRTLMVDSHLETTDVLSVHVVVPTDQWLYIKDIFHIMLEDITSDLQMKVKQNLKDVVLHLRGKDLAKVHACQQVLKELIASVAKDFFTHELSLTQLGVSDLNNETVLFTAMREKCTQVKILPVPEKESLLILGPKLDCMEAMSLLKQMLHFGEGKEPTVEEGSTDHTKSFCASPYSPDIYPSSANHSTLPSEKQYQETKTAVNLSSTRSLMGVSNSDITKSPILKLQLGTVGPVDENCFKKIKAPYQAEESLRIKKPKENSATSLPECSAQLLIEPKSEKHQIPPTTGLPTQNKRTEGNYSECQSNDKQFVKSTEEKASLSCVCETTGELMSTFVFGGALSNSQICPQSKGDKVGIQGTMTCSEMSISLTGHNKETTLKITYNIPDGIQGKDHPNPGRPFQGGTFHAFLPLNQTARKLLPSLKRAFHQGQTFTVRVGDNIDQVTWGKIPHKTSIEGGISRNGYPDSRYLKCLAESLKCNSIEG</sequence>
<evidence type="ECO:0000313" key="9">
    <source>
        <dbReference type="Ensembl" id="ENSELUP00000006042.2"/>
    </source>
</evidence>
<dbReference type="Pfam" id="PF18102">
    <property type="entry name" value="DTC"/>
    <property type="match status" value="1"/>
</dbReference>
<dbReference type="GO" id="GO:0016567">
    <property type="term" value="P:protein ubiquitination"/>
    <property type="evidence" value="ECO:0007669"/>
    <property type="project" value="UniProtKB-UniPathway"/>
</dbReference>
<accession>A0A3P8XNC1</accession>
<reference evidence="10" key="1">
    <citation type="journal article" date="2014" name="PLoS ONE">
        <title>The genome and linkage map of the northern pike (Esox lucius): conserved synteny revealed between the salmonid sister group and the Neoteleostei.</title>
        <authorList>
            <person name="Rondeau E.B."/>
            <person name="Minkley D.R."/>
            <person name="Leong J.S."/>
            <person name="Messmer A.M."/>
            <person name="Jantzen J.R."/>
            <person name="von Schalburg K.R."/>
            <person name="Lemon C."/>
            <person name="Bird N.H."/>
            <person name="Koop B.F."/>
        </authorList>
    </citation>
    <scope>NUCLEOTIDE SEQUENCE</scope>
</reference>
<dbReference type="PROSITE" id="PS50102">
    <property type="entry name" value="RRM"/>
    <property type="match status" value="1"/>
</dbReference>
<organism evidence="9 10">
    <name type="scientific">Esox lucius</name>
    <name type="common">Northern pike</name>
    <dbReference type="NCBI Taxonomy" id="8010"/>
    <lineage>
        <taxon>Eukaryota</taxon>
        <taxon>Metazoa</taxon>
        <taxon>Chordata</taxon>
        <taxon>Craniata</taxon>
        <taxon>Vertebrata</taxon>
        <taxon>Euteleostomi</taxon>
        <taxon>Actinopterygii</taxon>
        <taxon>Neopterygii</taxon>
        <taxon>Teleostei</taxon>
        <taxon>Protacanthopterygii</taxon>
        <taxon>Esociformes</taxon>
        <taxon>Esocidae</taxon>
        <taxon>Esox</taxon>
    </lineage>
</organism>
<dbReference type="InterPro" id="IPR039398">
    <property type="entry name" value="Deltex_fam"/>
</dbReference>
<keyword evidence="6" id="KW-0694">RNA-binding</keyword>
<evidence type="ECO:0000313" key="10">
    <source>
        <dbReference type="Proteomes" id="UP000265140"/>
    </source>
</evidence>
<dbReference type="RefSeq" id="XP_019902356.2">
    <property type="nucleotide sequence ID" value="XM_020046797.3"/>
</dbReference>
<dbReference type="GO" id="GO:0003723">
    <property type="term" value="F:RNA binding"/>
    <property type="evidence" value="ECO:0007669"/>
    <property type="project" value="UniProtKB-UniRule"/>
</dbReference>
<dbReference type="Bgee" id="ENSELUG00000006983">
    <property type="expression patterns" value="Expressed in spleen and 12 other cell types or tissues"/>
</dbReference>
<keyword evidence="10" id="KW-1185">Reference proteome</keyword>
<comment type="catalytic activity">
    <reaction evidence="1">
        <text>S-ubiquitinyl-[E2 ubiquitin-conjugating enzyme]-L-cysteine + [acceptor protein]-L-lysine = [E2 ubiquitin-conjugating enzyme]-L-cysteine + N(6)-ubiquitinyl-[acceptor protein]-L-lysine.</text>
        <dbReference type="EC" id="2.3.2.27"/>
    </reaction>
</comment>
<dbReference type="UniPathway" id="UPA00143"/>
<reference evidence="9" key="3">
    <citation type="submission" date="2025-08" db="UniProtKB">
        <authorList>
            <consortium name="Ensembl"/>
        </authorList>
    </citation>
    <scope>IDENTIFICATION</scope>
</reference>
<evidence type="ECO:0000256" key="4">
    <source>
        <dbReference type="ARBA" id="ARBA00022679"/>
    </source>
</evidence>
<evidence type="ECO:0000256" key="1">
    <source>
        <dbReference type="ARBA" id="ARBA00000900"/>
    </source>
</evidence>
<dbReference type="Ensembl" id="ENSELUT00000009619.3">
    <property type="protein sequence ID" value="ENSELUP00000006042.2"/>
    <property type="gene ID" value="ENSELUG00000006983.3"/>
</dbReference>
<evidence type="ECO:0000259" key="8">
    <source>
        <dbReference type="PROSITE" id="PS50102"/>
    </source>
</evidence>
<dbReference type="InterPro" id="IPR035979">
    <property type="entry name" value="RBD_domain_sf"/>
</dbReference>